<comment type="caution">
    <text evidence="1">The sequence shown here is derived from an EMBL/GenBank/DDBJ whole genome shotgun (WGS) entry which is preliminary data.</text>
</comment>
<evidence type="ECO:0008006" key="3">
    <source>
        <dbReference type="Google" id="ProtNLM"/>
    </source>
</evidence>
<reference evidence="1" key="2">
    <citation type="submission" date="2020-05" db="EMBL/GenBank/DDBJ databases">
        <authorList>
            <person name="Kim H.-S."/>
            <person name="Proctor R.H."/>
            <person name="Brown D.W."/>
        </authorList>
    </citation>
    <scope>NUCLEOTIDE SEQUENCE</scope>
    <source>
        <strain evidence="1">NRRL 20472</strain>
    </source>
</reference>
<proteinExistence type="predicted"/>
<protein>
    <recommendedName>
        <fullName evidence="3">F-box domain-containing protein</fullName>
    </recommendedName>
</protein>
<dbReference type="AlphaFoldDB" id="A0A8H4U336"/>
<organism evidence="1 2">
    <name type="scientific">Fusarium sarcochroum</name>
    <dbReference type="NCBI Taxonomy" id="1208366"/>
    <lineage>
        <taxon>Eukaryota</taxon>
        <taxon>Fungi</taxon>
        <taxon>Dikarya</taxon>
        <taxon>Ascomycota</taxon>
        <taxon>Pezizomycotina</taxon>
        <taxon>Sordariomycetes</taxon>
        <taxon>Hypocreomycetidae</taxon>
        <taxon>Hypocreales</taxon>
        <taxon>Nectriaceae</taxon>
        <taxon>Fusarium</taxon>
        <taxon>Fusarium lateritium species complex</taxon>
    </lineage>
</organism>
<dbReference type="EMBL" id="JABEXW010000193">
    <property type="protein sequence ID" value="KAF4968603.1"/>
    <property type="molecule type" value="Genomic_DNA"/>
</dbReference>
<name>A0A8H4U336_9HYPO</name>
<gene>
    <name evidence="1" type="ORF">FSARC_4027</name>
</gene>
<sequence>MATNPSVGASPGLADLISSYSILSTLAPWLSTLDLYHLARTNRSFYRFIHSSPKIFNSLSRHSLCDGRGLATRQSFGSPYHRNRMSGRWDINPHFTGDEEIEIRLYNTKCDEAGALPCIKCNINVCEECRCYPRAAPPNAYPNRRPHLRGSFELDNVMCLCEKCDDEVEEEVTGKFLNELCDCDVYTRWICVRCEGEERETSRRYFEDRTQMEWDWIIRDDVDFGDDCEPSKTLHDHAFERACLGAPGVGDATCQRQNGIRSVKTLAQSIHFLTITPTTLAG</sequence>
<accession>A0A8H4U336</accession>
<keyword evidence="2" id="KW-1185">Reference proteome</keyword>
<dbReference type="Proteomes" id="UP000622797">
    <property type="component" value="Unassembled WGS sequence"/>
</dbReference>
<dbReference type="OrthoDB" id="3678990at2759"/>
<reference evidence="1" key="1">
    <citation type="journal article" date="2020" name="BMC Genomics">
        <title>Correction to: Identification and distribution of gene clusters required for synthesis of sphingolipid metabolism inhibitors in diverse species of the filamentous fungus Fusarium.</title>
        <authorList>
            <person name="Kim H.S."/>
            <person name="Lohmar J.M."/>
            <person name="Busman M."/>
            <person name="Brown D.W."/>
            <person name="Naumann T.A."/>
            <person name="Divon H.H."/>
            <person name="Lysoe E."/>
            <person name="Uhlig S."/>
            <person name="Proctor R.H."/>
        </authorList>
    </citation>
    <scope>NUCLEOTIDE SEQUENCE</scope>
    <source>
        <strain evidence="1">NRRL 20472</strain>
    </source>
</reference>
<evidence type="ECO:0000313" key="1">
    <source>
        <dbReference type="EMBL" id="KAF4968603.1"/>
    </source>
</evidence>
<evidence type="ECO:0000313" key="2">
    <source>
        <dbReference type="Proteomes" id="UP000622797"/>
    </source>
</evidence>